<dbReference type="PANTHER" id="PTHR12265">
    <property type="entry name" value="TRANSMEMBRANE PROTEIN 53"/>
    <property type="match status" value="1"/>
</dbReference>
<dbReference type="Gramene" id="PHT76379">
    <property type="protein sequence ID" value="PHT76379"/>
    <property type="gene ID" value="T459_19901"/>
</dbReference>
<dbReference type="AlphaFoldDB" id="A0A2G2Z328"/>
<dbReference type="Proteomes" id="UP000222542">
    <property type="component" value="Unassembled WGS sequence"/>
</dbReference>
<gene>
    <name evidence="2" type="ORF">T459_19901</name>
</gene>
<keyword evidence="3" id="KW-1185">Reference proteome</keyword>
<comment type="caution">
    <text evidence="2">The sequence shown here is derived from an EMBL/GenBank/DDBJ whole genome shotgun (WGS) entry which is preliminary data.</text>
</comment>
<evidence type="ECO:0000313" key="2">
    <source>
        <dbReference type="EMBL" id="PHT76379.1"/>
    </source>
</evidence>
<reference evidence="2 3" key="2">
    <citation type="journal article" date="2017" name="Genome Biol.">
        <title>New reference genome sequences of hot pepper reveal the massive evolution of plant disease-resistance genes by retroduplication.</title>
        <authorList>
            <person name="Kim S."/>
            <person name="Park J."/>
            <person name="Yeom S.I."/>
            <person name="Kim Y.M."/>
            <person name="Seo E."/>
            <person name="Kim K.T."/>
            <person name="Kim M.S."/>
            <person name="Lee J.M."/>
            <person name="Cheong K."/>
            <person name="Shin H.S."/>
            <person name="Kim S.B."/>
            <person name="Han K."/>
            <person name="Lee J."/>
            <person name="Park M."/>
            <person name="Lee H.A."/>
            <person name="Lee H.Y."/>
            <person name="Lee Y."/>
            <person name="Oh S."/>
            <person name="Lee J.H."/>
            <person name="Choi E."/>
            <person name="Choi E."/>
            <person name="Lee S.E."/>
            <person name="Jeon J."/>
            <person name="Kim H."/>
            <person name="Choi G."/>
            <person name="Song H."/>
            <person name="Lee J."/>
            <person name="Lee S.C."/>
            <person name="Kwon J.K."/>
            <person name="Lee H.Y."/>
            <person name="Koo N."/>
            <person name="Hong Y."/>
            <person name="Kim R.W."/>
            <person name="Kang W.H."/>
            <person name="Huh J.H."/>
            <person name="Kang B.C."/>
            <person name="Yang T.J."/>
            <person name="Lee Y.H."/>
            <person name="Bennetzen J.L."/>
            <person name="Choi D."/>
        </authorList>
    </citation>
    <scope>NUCLEOTIDE SEQUENCE [LARGE SCALE GENOMIC DNA]</scope>
    <source>
        <strain evidence="3">cv. CM334</strain>
    </source>
</reference>
<dbReference type="PANTHER" id="PTHR12265:SF0">
    <property type="entry name" value="EXPRESSED PROTEIN"/>
    <property type="match status" value="1"/>
</dbReference>
<feature type="region of interest" description="Disordered" evidence="1">
    <location>
        <begin position="291"/>
        <end position="317"/>
    </location>
</feature>
<dbReference type="InterPro" id="IPR008547">
    <property type="entry name" value="DUF829_TMEM53"/>
</dbReference>
<name>A0A2G2Z328_CAPAN</name>
<dbReference type="STRING" id="4072.A0A2G2Z328"/>
<reference evidence="2 3" key="1">
    <citation type="journal article" date="2014" name="Nat. Genet.">
        <title>Genome sequence of the hot pepper provides insights into the evolution of pungency in Capsicum species.</title>
        <authorList>
            <person name="Kim S."/>
            <person name="Park M."/>
            <person name="Yeom S.I."/>
            <person name="Kim Y.M."/>
            <person name="Lee J.M."/>
            <person name="Lee H.A."/>
            <person name="Seo E."/>
            <person name="Choi J."/>
            <person name="Cheong K."/>
            <person name="Kim K.T."/>
            <person name="Jung K."/>
            <person name="Lee G.W."/>
            <person name="Oh S.K."/>
            <person name="Bae C."/>
            <person name="Kim S.B."/>
            <person name="Lee H.Y."/>
            <person name="Kim S.Y."/>
            <person name="Kim M.S."/>
            <person name="Kang B.C."/>
            <person name="Jo Y.D."/>
            <person name="Yang H.B."/>
            <person name="Jeong H.J."/>
            <person name="Kang W.H."/>
            <person name="Kwon J.K."/>
            <person name="Shin C."/>
            <person name="Lim J.Y."/>
            <person name="Park J.H."/>
            <person name="Huh J.H."/>
            <person name="Kim J.S."/>
            <person name="Kim B.D."/>
            <person name="Cohen O."/>
            <person name="Paran I."/>
            <person name="Suh M.C."/>
            <person name="Lee S.B."/>
            <person name="Kim Y.K."/>
            <person name="Shin Y."/>
            <person name="Noh S.J."/>
            <person name="Park J."/>
            <person name="Seo Y.S."/>
            <person name="Kwon S.Y."/>
            <person name="Kim H.A."/>
            <person name="Park J.M."/>
            <person name="Kim H.J."/>
            <person name="Choi S.B."/>
            <person name="Bosland P.W."/>
            <person name="Reeves G."/>
            <person name="Jo S.H."/>
            <person name="Lee B.W."/>
            <person name="Cho H.T."/>
            <person name="Choi H.S."/>
            <person name="Lee M.S."/>
            <person name="Yu Y."/>
            <person name="Do Choi Y."/>
            <person name="Park B.S."/>
            <person name="van Deynze A."/>
            <person name="Ashrafi H."/>
            <person name="Hill T."/>
            <person name="Kim W.T."/>
            <person name="Pai H.S."/>
            <person name="Ahn H.K."/>
            <person name="Yeam I."/>
            <person name="Giovannoni J.J."/>
            <person name="Rose J.K."/>
            <person name="Sorensen I."/>
            <person name="Lee S.J."/>
            <person name="Kim R.W."/>
            <person name="Choi I.Y."/>
            <person name="Choi B.S."/>
            <person name="Lim J.S."/>
            <person name="Lee Y.H."/>
            <person name="Choi D."/>
        </authorList>
    </citation>
    <scope>NUCLEOTIDE SEQUENCE [LARGE SCALE GENOMIC DNA]</scope>
    <source>
        <strain evidence="3">cv. CM334</strain>
    </source>
</reference>
<organism evidence="2 3">
    <name type="scientific">Capsicum annuum</name>
    <name type="common">Capsicum pepper</name>
    <dbReference type="NCBI Taxonomy" id="4072"/>
    <lineage>
        <taxon>Eukaryota</taxon>
        <taxon>Viridiplantae</taxon>
        <taxon>Streptophyta</taxon>
        <taxon>Embryophyta</taxon>
        <taxon>Tracheophyta</taxon>
        <taxon>Spermatophyta</taxon>
        <taxon>Magnoliopsida</taxon>
        <taxon>eudicotyledons</taxon>
        <taxon>Gunneridae</taxon>
        <taxon>Pentapetalae</taxon>
        <taxon>asterids</taxon>
        <taxon>lamiids</taxon>
        <taxon>Solanales</taxon>
        <taxon>Solanaceae</taxon>
        <taxon>Solanoideae</taxon>
        <taxon>Capsiceae</taxon>
        <taxon>Capsicum</taxon>
    </lineage>
</organism>
<protein>
    <submittedName>
        <fullName evidence="2">Uncharacterized protein</fullName>
    </submittedName>
</protein>
<evidence type="ECO:0000313" key="3">
    <source>
        <dbReference type="Proteomes" id="UP000222542"/>
    </source>
</evidence>
<sequence length="531" mass="59517">MKELHNIRICIPKDRPTMKVIEKIIVPSFPYVPKAVWREQVLSKRRRHYYNGIKCEECPYKDGYRTHRQKVVRETISEDECLRAISKLKMVLLFSFCVSKWRNLYEFQEELGDLMVASFGGSNIDLSAWKDKKNPSESCVPAQELKVRPCPIVFASFSGGPKACTYKGEFRLIRDCFSSYIFYSSPVDFTSDLGTRFIIHPIVPGMSYPPPLASWIANGIASSLDALFLRRFESHRVEFWQTLYASVVFKMKKEMKKMMKTLTLLEKIFGLWINALISIVLLEDRGGTTIDQHRDGRSRNAGHNQSREGRGKKESLSDERIFQPIRSLFKVYLQERSLSLSCHFTKASQVFLNYDSIISSSSRREKARLSMANDVLKKKFDPVSYKFGDNLVLGITQIYGSEVLKRGIILTFGDNKNIGFGNILKGLGSNGEVGSYLEGIGNQILKIPMDPTIGDLPQNINNGGASTSLNGNSLLGQGDMSWSTILPLKIPSPLSASSTVGANISLRALATAGPIITESGAQFEAPPKETS</sequence>
<proteinExistence type="predicted"/>
<dbReference type="EMBL" id="AYRZ02000007">
    <property type="protein sequence ID" value="PHT76379.1"/>
    <property type="molecule type" value="Genomic_DNA"/>
</dbReference>
<feature type="compositionally biased region" description="Basic and acidic residues" evidence="1">
    <location>
        <begin position="305"/>
        <end position="317"/>
    </location>
</feature>
<accession>A0A2G2Z328</accession>
<evidence type="ECO:0000256" key="1">
    <source>
        <dbReference type="SAM" id="MobiDB-lite"/>
    </source>
</evidence>